<proteinExistence type="predicted"/>
<feature type="compositionally biased region" description="Polar residues" evidence="1">
    <location>
        <begin position="1"/>
        <end position="17"/>
    </location>
</feature>
<organism evidence="2 3">
    <name type="scientific">Zasmidium cellare</name>
    <name type="common">Wine cellar mold</name>
    <name type="synonym">Racodium cellare</name>
    <dbReference type="NCBI Taxonomy" id="395010"/>
    <lineage>
        <taxon>Eukaryota</taxon>
        <taxon>Fungi</taxon>
        <taxon>Dikarya</taxon>
        <taxon>Ascomycota</taxon>
        <taxon>Pezizomycotina</taxon>
        <taxon>Dothideomycetes</taxon>
        <taxon>Dothideomycetidae</taxon>
        <taxon>Mycosphaerellales</taxon>
        <taxon>Mycosphaerellaceae</taxon>
        <taxon>Zasmidium</taxon>
    </lineage>
</organism>
<feature type="compositionally biased region" description="Basic and acidic residues" evidence="1">
    <location>
        <begin position="218"/>
        <end position="229"/>
    </location>
</feature>
<evidence type="ECO:0000313" key="2">
    <source>
        <dbReference type="EMBL" id="KAK4497469.1"/>
    </source>
</evidence>
<evidence type="ECO:0000256" key="1">
    <source>
        <dbReference type="SAM" id="MobiDB-lite"/>
    </source>
</evidence>
<evidence type="ECO:0000313" key="3">
    <source>
        <dbReference type="Proteomes" id="UP001305779"/>
    </source>
</evidence>
<dbReference type="Proteomes" id="UP001305779">
    <property type="component" value="Unassembled WGS sequence"/>
</dbReference>
<comment type="caution">
    <text evidence="2">The sequence shown here is derived from an EMBL/GenBank/DDBJ whole genome shotgun (WGS) entry which is preliminary data.</text>
</comment>
<feature type="region of interest" description="Disordered" evidence="1">
    <location>
        <begin position="207"/>
        <end position="229"/>
    </location>
</feature>
<protein>
    <submittedName>
        <fullName evidence="2">Uncharacterized protein</fullName>
    </submittedName>
</protein>
<feature type="compositionally biased region" description="Polar residues" evidence="1">
    <location>
        <begin position="70"/>
        <end position="81"/>
    </location>
</feature>
<reference evidence="2 3" key="1">
    <citation type="journal article" date="2023" name="G3 (Bethesda)">
        <title>A chromosome-level genome assembly of Zasmidium syzygii isolated from banana leaves.</title>
        <authorList>
            <person name="van Westerhoven A.C."/>
            <person name="Mehrabi R."/>
            <person name="Talebi R."/>
            <person name="Steentjes M.B.F."/>
            <person name="Corcolon B."/>
            <person name="Chong P.A."/>
            <person name="Kema G.H.J."/>
            <person name="Seidl M.F."/>
        </authorList>
    </citation>
    <scope>NUCLEOTIDE SEQUENCE [LARGE SCALE GENOMIC DNA]</scope>
    <source>
        <strain evidence="2 3">P124</strain>
    </source>
</reference>
<keyword evidence="3" id="KW-1185">Reference proteome</keyword>
<feature type="region of interest" description="Disordered" evidence="1">
    <location>
        <begin position="1"/>
        <end position="106"/>
    </location>
</feature>
<feature type="compositionally biased region" description="Polar residues" evidence="1">
    <location>
        <begin position="43"/>
        <end position="59"/>
    </location>
</feature>
<accession>A0ABR0E7S5</accession>
<dbReference type="EMBL" id="JAXOVC010000009">
    <property type="protein sequence ID" value="KAK4497469.1"/>
    <property type="molecule type" value="Genomic_DNA"/>
</dbReference>
<gene>
    <name evidence="2" type="ORF">PRZ48_011920</name>
</gene>
<sequence length="257" mass="27837">MSDSASSEIATMTGNQMSSSSSSSDEEDQRTPVVSDDEECVSNEDSSSPIATPQRTPSPSFDVESDDEYSSSPIATPQRTPSPKIDIDLDDEQPARDSSSSPETEIIPPRDLFFVLEEILDTSTSTFLRPATVRAALFLKDDARRVMKDLVYSRADPPAARKVCLENIFKDGVFMGEGYEFHTRSLKLRTLWIQEGVREDDAEVVESDGESVVSEGAAGRDGEETRGGDEETLAVRLQGGGARLSGGGWSLPEICGV</sequence>
<name>A0ABR0E7S5_ZASCE</name>